<keyword evidence="3" id="KW-1185">Reference proteome</keyword>
<dbReference type="Proteomes" id="UP000294555">
    <property type="component" value="Unassembled WGS sequence"/>
</dbReference>
<feature type="coiled-coil region" evidence="1">
    <location>
        <begin position="73"/>
        <end position="100"/>
    </location>
</feature>
<dbReference type="OrthoDB" id="5567704at2"/>
<protein>
    <submittedName>
        <fullName evidence="2">Chaperone modulatory protein CbpM</fullName>
    </submittedName>
</protein>
<dbReference type="RefSeq" id="WP_132925060.1">
    <property type="nucleotide sequence ID" value="NZ_CP075169.1"/>
</dbReference>
<gene>
    <name evidence="2" type="ORF">EZJ58_4235</name>
</gene>
<dbReference type="AlphaFoldDB" id="A0A4R1NJB3"/>
<evidence type="ECO:0000313" key="3">
    <source>
        <dbReference type="Proteomes" id="UP000294555"/>
    </source>
</evidence>
<keyword evidence="1" id="KW-0175">Coiled coil</keyword>
<evidence type="ECO:0000256" key="1">
    <source>
        <dbReference type="SAM" id="Coils"/>
    </source>
</evidence>
<accession>A0A4R1NJB3</accession>
<evidence type="ECO:0000313" key="2">
    <source>
        <dbReference type="EMBL" id="TCL06011.1"/>
    </source>
</evidence>
<dbReference type="Gene3D" id="1.10.1660.10">
    <property type="match status" value="1"/>
</dbReference>
<comment type="caution">
    <text evidence="2">The sequence shown here is derived from an EMBL/GenBank/DDBJ whole genome shotgun (WGS) entry which is preliminary data.</text>
</comment>
<dbReference type="Pfam" id="PF13591">
    <property type="entry name" value="MerR_2"/>
    <property type="match status" value="1"/>
</dbReference>
<sequence>MTDIRVTLEITEFCQYASISRDELFEVVGLGIITPQDDADDNWRFEPAALHEIKRAQRLRQELELDWPGIALAVGLLDEIKRLRQENRHLQQRLDRFLQK</sequence>
<name>A0A4R1NJB3_9GAMM</name>
<reference evidence="2 3" key="1">
    <citation type="submission" date="2019-02" db="EMBL/GenBank/DDBJ databases">
        <title>Investigation of anaerobic lignin degradation for improved lignocellulosic biofuels.</title>
        <authorList>
            <person name="Deangelis K."/>
        </authorList>
    </citation>
    <scope>NUCLEOTIDE SEQUENCE [LARGE SCALE GENOMIC DNA]</scope>
    <source>
        <strain evidence="2 3">159R</strain>
    </source>
</reference>
<proteinExistence type="predicted"/>
<organism evidence="2 3">
    <name type="scientific">Sodalis ligni</name>
    <dbReference type="NCBI Taxonomy" id="2697027"/>
    <lineage>
        <taxon>Bacteria</taxon>
        <taxon>Pseudomonadati</taxon>
        <taxon>Pseudomonadota</taxon>
        <taxon>Gammaproteobacteria</taxon>
        <taxon>Enterobacterales</taxon>
        <taxon>Bruguierivoracaceae</taxon>
        <taxon>Sodalis</taxon>
    </lineage>
</organism>
<dbReference type="EMBL" id="SJOI01000001">
    <property type="protein sequence ID" value="TCL06011.1"/>
    <property type="molecule type" value="Genomic_DNA"/>
</dbReference>